<dbReference type="Proteomes" id="UP000663824">
    <property type="component" value="Unassembled WGS sequence"/>
</dbReference>
<dbReference type="Proteomes" id="UP000663834">
    <property type="component" value="Unassembled WGS sequence"/>
</dbReference>
<evidence type="ECO:0000313" key="11">
    <source>
        <dbReference type="Proteomes" id="UP000663824"/>
    </source>
</evidence>
<sequence length="146" mass="16472">MVLTTETIILITHSLIVFVGYSNVFIGFIGNLVNIILAFTQLRLFRRNPSALYLTVASTVDFSQLVFPISADITGSFFVFMVASSRFRRQVKYVFRKKFTCQCQMTRVNQNQISPGIQLQVIGCVQPKTPTEQLCGHDNNGEIDDI</sequence>
<dbReference type="Proteomes" id="UP000663842">
    <property type="component" value="Unassembled WGS sequence"/>
</dbReference>
<proteinExistence type="predicted"/>
<gene>
    <name evidence="8" type="ORF">BYL167_LOCUS14714</name>
    <name evidence="2" type="ORF">CJN711_LOCUS25359</name>
    <name evidence="7" type="ORF">GIL414_LOCUS12727</name>
    <name evidence="3" type="ORF">KQP761_LOCUS23494</name>
    <name evidence="4" type="ORF">MBJ925_LOCUS10750</name>
    <name evidence="9" type="ORF">OVN521_LOCUS27266</name>
    <name evidence="6" type="ORF">SMN809_LOCUS11343</name>
    <name evidence="10" type="ORF">UXM345_LOCUS29583</name>
    <name evidence="5" type="ORF">WKI299_LOCUS28534</name>
</gene>
<keyword evidence="1" id="KW-0812">Transmembrane</keyword>
<feature type="transmembrane region" description="Helical" evidence="1">
    <location>
        <begin position="62"/>
        <end position="83"/>
    </location>
</feature>
<dbReference type="Proteomes" id="UP000681967">
    <property type="component" value="Unassembled WGS sequence"/>
</dbReference>
<dbReference type="OrthoDB" id="10026701at2759"/>
<keyword evidence="12" id="KW-1185">Reference proteome</keyword>
<dbReference type="AlphaFoldDB" id="A0A816NL97"/>
<evidence type="ECO:0000313" key="10">
    <source>
        <dbReference type="EMBL" id="CAF4229885.1"/>
    </source>
</evidence>
<dbReference type="EMBL" id="CAJOBF010007334">
    <property type="protein sequence ID" value="CAF4229885.1"/>
    <property type="molecule type" value="Genomic_DNA"/>
</dbReference>
<organism evidence="4 11">
    <name type="scientific">Rotaria magnacalcarata</name>
    <dbReference type="NCBI Taxonomy" id="392030"/>
    <lineage>
        <taxon>Eukaryota</taxon>
        <taxon>Metazoa</taxon>
        <taxon>Spiralia</taxon>
        <taxon>Gnathifera</taxon>
        <taxon>Rotifera</taxon>
        <taxon>Eurotatoria</taxon>
        <taxon>Bdelloidea</taxon>
        <taxon>Philodinida</taxon>
        <taxon>Philodinidae</taxon>
        <taxon>Rotaria</taxon>
    </lineage>
</organism>
<evidence type="ECO:0000313" key="7">
    <source>
        <dbReference type="EMBL" id="CAF4018552.1"/>
    </source>
</evidence>
<evidence type="ECO:0000313" key="12">
    <source>
        <dbReference type="Proteomes" id="UP000663866"/>
    </source>
</evidence>
<dbReference type="Proteomes" id="UP000663855">
    <property type="component" value="Unassembled WGS sequence"/>
</dbReference>
<dbReference type="EMBL" id="CAJNOV010011831">
    <property type="protein sequence ID" value="CAF1465609.1"/>
    <property type="molecule type" value="Genomic_DNA"/>
</dbReference>
<dbReference type="Proteomes" id="UP000676336">
    <property type="component" value="Unassembled WGS sequence"/>
</dbReference>
<dbReference type="Proteomes" id="UP000663856">
    <property type="component" value="Unassembled WGS sequence"/>
</dbReference>
<evidence type="ECO:0000313" key="8">
    <source>
        <dbReference type="EMBL" id="CAF4019778.1"/>
    </source>
</evidence>
<keyword evidence="1" id="KW-1133">Transmembrane helix</keyword>
<dbReference type="EMBL" id="CAJNOW010012621">
    <property type="protein sequence ID" value="CAF1612145.1"/>
    <property type="molecule type" value="Genomic_DNA"/>
</dbReference>
<reference evidence="4" key="1">
    <citation type="submission" date="2021-02" db="EMBL/GenBank/DDBJ databases">
        <authorList>
            <person name="Nowell W R."/>
        </authorList>
    </citation>
    <scope>NUCLEOTIDE SEQUENCE</scope>
</reference>
<evidence type="ECO:0000313" key="9">
    <source>
        <dbReference type="EMBL" id="CAF4217826.1"/>
    </source>
</evidence>
<keyword evidence="1" id="KW-0472">Membrane</keyword>
<dbReference type="EMBL" id="CAJOBJ010005015">
    <property type="protein sequence ID" value="CAF4018552.1"/>
    <property type="molecule type" value="Genomic_DNA"/>
</dbReference>
<accession>A0A816NL97</accession>
<evidence type="ECO:0000313" key="4">
    <source>
        <dbReference type="EMBL" id="CAF2036324.1"/>
    </source>
</evidence>
<protein>
    <submittedName>
        <fullName evidence="4">Uncharacterized protein</fullName>
    </submittedName>
</protein>
<feature type="transmembrane region" description="Helical" evidence="1">
    <location>
        <begin position="15"/>
        <end position="42"/>
    </location>
</feature>
<evidence type="ECO:0000313" key="6">
    <source>
        <dbReference type="EMBL" id="CAF3990010.1"/>
    </source>
</evidence>
<evidence type="ECO:0000313" key="3">
    <source>
        <dbReference type="EMBL" id="CAF1612145.1"/>
    </source>
</evidence>
<name>A0A816NL97_9BILA</name>
<comment type="caution">
    <text evidence="4">The sequence shown here is derived from an EMBL/GenBank/DDBJ whole genome shotgun (WGS) entry which is preliminary data.</text>
</comment>
<evidence type="ECO:0000313" key="2">
    <source>
        <dbReference type="EMBL" id="CAF1465609.1"/>
    </source>
</evidence>
<dbReference type="EMBL" id="CAJOBG010007466">
    <property type="protein sequence ID" value="CAF4217826.1"/>
    <property type="molecule type" value="Genomic_DNA"/>
</dbReference>
<dbReference type="EMBL" id="CAJNRF010012518">
    <property type="protein sequence ID" value="CAF2141842.1"/>
    <property type="molecule type" value="Genomic_DNA"/>
</dbReference>
<dbReference type="EMBL" id="CAJOBH010005297">
    <property type="protein sequence ID" value="CAF4019778.1"/>
    <property type="molecule type" value="Genomic_DNA"/>
</dbReference>
<dbReference type="EMBL" id="CAJNRE010004556">
    <property type="protein sequence ID" value="CAF2036324.1"/>
    <property type="molecule type" value="Genomic_DNA"/>
</dbReference>
<dbReference type="EMBL" id="CAJOBI010004072">
    <property type="protein sequence ID" value="CAF3990010.1"/>
    <property type="molecule type" value="Genomic_DNA"/>
</dbReference>
<dbReference type="Proteomes" id="UP000681720">
    <property type="component" value="Unassembled WGS sequence"/>
</dbReference>
<dbReference type="Proteomes" id="UP000663866">
    <property type="component" value="Unassembled WGS sequence"/>
</dbReference>
<evidence type="ECO:0000313" key="5">
    <source>
        <dbReference type="EMBL" id="CAF2141842.1"/>
    </source>
</evidence>
<evidence type="ECO:0000256" key="1">
    <source>
        <dbReference type="SAM" id="Phobius"/>
    </source>
</evidence>